<dbReference type="Pfam" id="PF12738">
    <property type="entry name" value="PTCB-BRCT"/>
    <property type="match status" value="1"/>
</dbReference>
<feature type="region of interest" description="Disordered" evidence="5">
    <location>
        <begin position="739"/>
        <end position="871"/>
    </location>
</feature>
<dbReference type="AlphaFoldDB" id="A0A8T2T6D9"/>
<dbReference type="OrthoDB" id="1935339at2759"/>
<dbReference type="InterPro" id="IPR013083">
    <property type="entry name" value="Znf_RING/FYVE/PHD"/>
</dbReference>
<feature type="compositionally biased region" description="Basic and acidic residues" evidence="5">
    <location>
        <begin position="739"/>
        <end position="756"/>
    </location>
</feature>
<keyword evidence="1" id="KW-0479">Metal-binding</keyword>
<evidence type="ECO:0000259" key="7">
    <source>
        <dbReference type="PROSITE" id="PS50172"/>
    </source>
</evidence>
<dbReference type="InterPro" id="IPR001357">
    <property type="entry name" value="BRCT_dom"/>
</dbReference>
<evidence type="ECO:0000256" key="3">
    <source>
        <dbReference type="ARBA" id="ARBA00022833"/>
    </source>
</evidence>
<dbReference type="GO" id="GO:0008270">
    <property type="term" value="F:zinc ion binding"/>
    <property type="evidence" value="ECO:0007669"/>
    <property type="project" value="UniProtKB-KW"/>
</dbReference>
<dbReference type="Gene3D" id="3.40.50.10190">
    <property type="entry name" value="BRCT domain"/>
    <property type="match status" value="4"/>
</dbReference>
<dbReference type="Proteomes" id="UP000825935">
    <property type="component" value="Chromosome 15"/>
</dbReference>
<dbReference type="Gene3D" id="3.30.40.10">
    <property type="entry name" value="Zinc/RING finger domain, C3HC4 (zinc finger)"/>
    <property type="match status" value="1"/>
</dbReference>
<feature type="compositionally biased region" description="Polar residues" evidence="5">
    <location>
        <begin position="809"/>
        <end position="823"/>
    </location>
</feature>
<proteinExistence type="predicted"/>
<dbReference type="EMBL" id="CM035420">
    <property type="protein sequence ID" value="KAH7405436.1"/>
    <property type="molecule type" value="Genomic_DNA"/>
</dbReference>
<feature type="domain" description="PHD-type" evidence="6">
    <location>
        <begin position="1160"/>
        <end position="1215"/>
    </location>
</feature>
<dbReference type="CDD" id="cd17711">
    <property type="entry name" value="BRCT_PAXIP1_rpt3"/>
    <property type="match status" value="1"/>
</dbReference>
<dbReference type="SUPFAM" id="SSF57903">
    <property type="entry name" value="FYVE/PHD zinc finger"/>
    <property type="match status" value="1"/>
</dbReference>
<gene>
    <name evidence="8" type="ORF">KP509_15G070200</name>
</gene>
<name>A0A8T2T6D9_CERRI</name>
<dbReference type="OMA" id="DSHNWSY"/>
<accession>A0A8T2T6D9</accession>
<feature type="region of interest" description="Disordered" evidence="5">
    <location>
        <begin position="621"/>
        <end position="679"/>
    </location>
</feature>
<dbReference type="SMART" id="SM00292">
    <property type="entry name" value="BRCT"/>
    <property type="match status" value="4"/>
</dbReference>
<feature type="region of interest" description="Disordered" evidence="5">
    <location>
        <begin position="888"/>
        <end position="911"/>
    </location>
</feature>
<keyword evidence="9" id="KW-1185">Reference proteome</keyword>
<dbReference type="PANTHER" id="PTHR47181:SF2">
    <property type="entry name" value="BRCA1 C TERMINUS DOMAIN CONTAINING PROTEIN, EXPRESSED"/>
    <property type="match status" value="1"/>
</dbReference>
<evidence type="ECO:0000313" key="9">
    <source>
        <dbReference type="Proteomes" id="UP000825935"/>
    </source>
</evidence>
<dbReference type="PANTHER" id="PTHR47181">
    <property type="entry name" value="BRCA1 C TERMINUS DOMAIN CONTAINING PROTEIN, EXPRESSED"/>
    <property type="match status" value="1"/>
</dbReference>
<evidence type="ECO:0000256" key="2">
    <source>
        <dbReference type="ARBA" id="ARBA00022771"/>
    </source>
</evidence>
<evidence type="ECO:0000256" key="1">
    <source>
        <dbReference type="ARBA" id="ARBA00022723"/>
    </source>
</evidence>
<dbReference type="Pfam" id="PF00628">
    <property type="entry name" value="PHD"/>
    <property type="match status" value="1"/>
</dbReference>
<dbReference type="PROSITE" id="PS50172">
    <property type="entry name" value="BRCT"/>
    <property type="match status" value="3"/>
</dbReference>
<feature type="region of interest" description="Disordered" evidence="5">
    <location>
        <begin position="427"/>
        <end position="469"/>
    </location>
</feature>
<sequence length="1229" mass="135314">MFGTPSDTRFQETPPLFAGVFFTLAGFDPRLESQLVEALEQHGAVNVGEYGASCTHVIVPRSFLWDDPVCAAARDDGKHLCSEFWVSDSLEQGVIADVDHVVYRPLRDTQGIPGTKKLIVCLTGYQGPARRNVMRMVQMMGAHFSKPLVANRITHLVCYKFEGEKYNLAKQLGLKLVNHQWLENCLKTWSLLPEDDYARSGLEVELAEAEAKDSEDDGNLKPAVLKDVSNEVLKGGLGGDRRFESEVKTLGIEVNSNDNMKISSNILSPQNVGSTIEISGVISKVDATSVLQIEGMDGNGALPQIEGMDGSGALPQIEAIGYLDITSSKQQKVCVGVDIDDTSVRHENEILDGDKNAETCFLNGHDDVSCVDRNIASFVTPLKGNGDEVEPDVAFRASTRNDGDVSVPEGTPLSMLFSDFEKTPTDRAFHTDSTSRMKLRQSMRAVSRVSDKKKPGRQSRKTELAGTPGEEILPAGFAADVSSVNDKRSTGILKVSSNLKKHHTKDIANENTSDREEGNEICMVNTMSNCDVQQVGQEPVIAGNLVIDGNELDNGDRDVRDIVASPSCIADNIDRCDSVKTDVRMSRARQQGNLSIGSKVLRAQRKRVLTEETLVEEKISSPVHNSGPVNDVKQKGPSIREVEERQLTNEADCKKKLNGRKTASVRKPKLSNAARKNNEMSVTSELVTNVLGLEDSAMLAAAHKDTKHDSLLSQVEGGHVVSDVDPALKYNGRESRLIRKEEKKSSSHAKDNEMTVRSELTSKALGRRKNTKAAAALINQGNESNIDPSSRASEAHMNQENVSKMDASETPNLPSVSVHININSEKECQPSVMDVEDSSNRGGKQSKTSRTINTTNKRVSTSKRKAAGKENVSEKNYGLLYENKIEDQSSTGANQKEVKGHQSSDQKQQKITPQSFFAFSGRKIEVKPLQAIVKKLGGKICRESHQWSHQTTHLIIVGRLRRTEKLFAAAAAGRWILRDDYVRDSGEAGVLLDEMKYEWYGSGMTEDGAISFEAPRKWREHRERTNCCALEGLRMLLYGECIIPSLDTLRRALRAGGAELVATCPPYTKMLASGVDFAIVNPGTPKNDPWVREFLSHNIACVTTDFFVEFICKPSSSLERHTLYDTHRFVRQALDHHVANGERSKTEQKSIEDREVEDEGICCVVCGQSDREDVMLLCGDDKGSGCGTAMHTDCCNPPLKEVPPHDWYCTHCTKSTPASKRTKRRKGAA</sequence>
<evidence type="ECO:0000259" key="6">
    <source>
        <dbReference type="PROSITE" id="PS50016"/>
    </source>
</evidence>
<reference evidence="8" key="1">
    <citation type="submission" date="2021-08" db="EMBL/GenBank/DDBJ databases">
        <title>WGS assembly of Ceratopteris richardii.</title>
        <authorList>
            <person name="Marchant D.B."/>
            <person name="Chen G."/>
            <person name="Jenkins J."/>
            <person name="Shu S."/>
            <person name="Leebens-Mack J."/>
            <person name="Grimwood J."/>
            <person name="Schmutz J."/>
            <person name="Soltis P."/>
            <person name="Soltis D."/>
            <person name="Chen Z.-H."/>
        </authorList>
    </citation>
    <scope>NUCLEOTIDE SEQUENCE</scope>
    <source>
        <strain evidence="8">Whitten #5841</strain>
        <tissue evidence="8">Leaf</tissue>
    </source>
</reference>
<feature type="compositionally biased region" description="Basic and acidic residues" evidence="5">
    <location>
        <begin position="896"/>
        <end position="908"/>
    </location>
</feature>
<dbReference type="InterPro" id="IPR011011">
    <property type="entry name" value="Znf_FYVE_PHD"/>
</dbReference>
<feature type="compositionally biased region" description="Basic residues" evidence="5">
    <location>
        <begin position="656"/>
        <end position="669"/>
    </location>
</feature>
<comment type="caution">
    <text evidence="8">The sequence shown here is derived from an EMBL/GenBank/DDBJ whole genome shotgun (WGS) entry which is preliminary data.</text>
</comment>
<dbReference type="CDD" id="cd17738">
    <property type="entry name" value="BRCT_TopBP1_rpt7"/>
    <property type="match status" value="1"/>
</dbReference>
<evidence type="ECO:0000256" key="5">
    <source>
        <dbReference type="SAM" id="MobiDB-lite"/>
    </source>
</evidence>
<dbReference type="SMART" id="SM00249">
    <property type="entry name" value="PHD"/>
    <property type="match status" value="1"/>
</dbReference>
<dbReference type="SUPFAM" id="SSF52113">
    <property type="entry name" value="BRCT domain"/>
    <property type="match status" value="3"/>
</dbReference>
<dbReference type="InterPro" id="IPR044254">
    <property type="entry name" value="At4g02110-like"/>
</dbReference>
<dbReference type="Pfam" id="PF00533">
    <property type="entry name" value="BRCT"/>
    <property type="match status" value="2"/>
</dbReference>
<feature type="domain" description="BRCT" evidence="7">
    <location>
        <begin position="12"/>
        <end position="103"/>
    </location>
</feature>
<dbReference type="InterPro" id="IPR001965">
    <property type="entry name" value="Znf_PHD"/>
</dbReference>
<feature type="compositionally biased region" description="Basic and acidic residues" evidence="5">
    <location>
        <begin position="632"/>
        <end position="655"/>
    </location>
</feature>
<dbReference type="InterPro" id="IPR019787">
    <property type="entry name" value="Znf_PHD-finger"/>
</dbReference>
<keyword evidence="3" id="KW-0862">Zinc</keyword>
<protein>
    <recommendedName>
        <fullName evidence="10">BRCT domain-containing protein</fullName>
    </recommendedName>
</protein>
<feature type="compositionally biased region" description="Polar residues" evidence="5">
    <location>
        <begin position="779"/>
        <end position="802"/>
    </location>
</feature>
<feature type="domain" description="BRCT" evidence="7">
    <location>
        <begin position="116"/>
        <end position="199"/>
    </location>
</feature>
<keyword evidence="2 4" id="KW-0863">Zinc-finger</keyword>
<feature type="compositionally biased region" description="Polar residues" evidence="5">
    <location>
        <begin position="840"/>
        <end position="859"/>
    </location>
</feature>
<feature type="domain" description="BRCT" evidence="7">
    <location>
        <begin position="914"/>
        <end position="999"/>
    </location>
</feature>
<evidence type="ECO:0008006" key="10">
    <source>
        <dbReference type="Google" id="ProtNLM"/>
    </source>
</evidence>
<organism evidence="8 9">
    <name type="scientific">Ceratopteris richardii</name>
    <name type="common">Triangle waterfern</name>
    <dbReference type="NCBI Taxonomy" id="49495"/>
    <lineage>
        <taxon>Eukaryota</taxon>
        <taxon>Viridiplantae</taxon>
        <taxon>Streptophyta</taxon>
        <taxon>Embryophyta</taxon>
        <taxon>Tracheophyta</taxon>
        <taxon>Polypodiopsida</taxon>
        <taxon>Polypodiidae</taxon>
        <taxon>Polypodiales</taxon>
        <taxon>Pteridineae</taxon>
        <taxon>Pteridaceae</taxon>
        <taxon>Parkerioideae</taxon>
        <taxon>Ceratopteris</taxon>
    </lineage>
</organism>
<evidence type="ECO:0000256" key="4">
    <source>
        <dbReference type="PROSITE-ProRule" id="PRU00146"/>
    </source>
</evidence>
<dbReference type="PROSITE" id="PS50016">
    <property type="entry name" value="ZF_PHD_2"/>
    <property type="match status" value="1"/>
</dbReference>
<dbReference type="InterPro" id="IPR036420">
    <property type="entry name" value="BRCT_dom_sf"/>
</dbReference>
<evidence type="ECO:0000313" key="8">
    <source>
        <dbReference type="EMBL" id="KAH7405436.1"/>
    </source>
</evidence>